<evidence type="ECO:0000256" key="5">
    <source>
        <dbReference type="ARBA" id="ARBA00023136"/>
    </source>
</evidence>
<evidence type="ECO:0000259" key="7">
    <source>
        <dbReference type="PROSITE" id="PS50850"/>
    </source>
</evidence>
<comment type="caution">
    <text evidence="8">The sequence shown here is derived from an EMBL/GenBank/DDBJ whole genome shotgun (WGS) entry which is preliminary data.</text>
</comment>
<dbReference type="InterPro" id="IPR036259">
    <property type="entry name" value="MFS_trans_sf"/>
</dbReference>
<keyword evidence="3 6" id="KW-0812">Transmembrane</keyword>
<feature type="transmembrane region" description="Helical" evidence="6">
    <location>
        <begin position="320"/>
        <end position="342"/>
    </location>
</feature>
<keyword evidence="5 6" id="KW-0472">Membrane</keyword>
<evidence type="ECO:0000313" key="9">
    <source>
        <dbReference type="Proteomes" id="UP000580130"/>
    </source>
</evidence>
<evidence type="ECO:0000313" key="8">
    <source>
        <dbReference type="EMBL" id="NME57993.1"/>
    </source>
</evidence>
<feature type="transmembrane region" description="Helical" evidence="6">
    <location>
        <begin position="48"/>
        <end position="68"/>
    </location>
</feature>
<dbReference type="GO" id="GO:0022857">
    <property type="term" value="F:transmembrane transporter activity"/>
    <property type="evidence" value="ECO:0007669"/>
    <property type="project" value="InterPro"/>
</dbReference>
<feature type="transmembrane region" description="Helical" evidence="6">
    <location>
        <begin position="170"/>
        <end position="189"/>
    </location>
</feature>
<comment type="subcellular location">
    <subcellularLocation>
        <location evidence="1">Cell membrane</location>
        <topology evidence="1">Multi-pass membrane protein</topology>
    </subcellularLocation>
</comment>
<evidence type="ECO:0000256" key="3">
    <source>
        <dbReference type="ARBA" id="ARBA00022692"/>
    </source>
</evidence>
<evidence type="ECO:0000256" key="2">
    <source>
        <dbReference type="ARBA" id="ARBA00022448"/>
    </source>
</evidence>
<dbReference type="PROSITE" id="PS51257">
    <property type="entry name" value="PROKAR_LIPOPROTEIN"/>
    <property type="match status" value="1"/>
</dbReference>
<accession>A0A848CRH3</accession>
<dbReference type="PROSITE" id="PS50850">
    <property type="entry name" value="MFS"/>
    <property type="match status" value="1"/>
</dbReference>
<evidence type="ECO:0000256" key="4">
    <source>
        <dbReference type="ARBA" id="ARBA00022989"/>
    </source>
</evidence>
<feature type="domain" description="Major facilitator superfamily (MFS) profile" evidence="7">
    <location>
        <begin position="10"/>
        <end position="409"/>
    </location>
</feature>
<dbReference type="PANTHER" id="PTHR11360:SF290">
    <property type="entry name" value="MONOCARBOXYLATE MFS PERMEASE"/>
    <property type="match status" value="1"/>
</dbReference>
<dbReference type="SUPFAM" id="SSF103473">
    <property type="entry name" value="MFS general substrate transporter"/>
    <property type="match status" value="1"/>
</dbReference>
<dbReference type="Proteomes" id="UP000580130">
    <property type="component" value="Unassembled WGS sequence"/>
</dbReference>
<protein>
    <submittedName>
        <fullName evidence="8">MFS transporter</fullName>
    </submittedName>
</protein>
<sequence>MNEKKKLHYGWFIVISCVLIMALEYAPLVSCASLFVTPITSDLGFPRSAYMLVSSISTIVMILLAPFVGKIMSKPCMHKVLVFSVAGVSISYGLYSVANSLPVFYIIAVFIGIFASGSTMLPVSIVITNWFQKKRGFAMSLAMAGSGIGGALLSPVIAKMITDFGWRKTYVILAVIIFVVLVPVTAIIIRQKPADKGMQPYGFGEAAEASKKSAPEKEWNVSLKDLRKMPLFWAFVVGLALISVTGSVISHIPSAITDAGYSATKAASIVSLYLAIAVPGKLVLGHMFDKYGAKKGIIFGNVLFTLSVVALLFIDKEAMLYVMAVLFGFGTCIGTVSGSVLTSKLFGTAHYAEIFGFVSVFTNAGFAVGVPLIATVYDVTKSYHAAWIIIIALSALMTALLLFSAKKSEEHTK</sequence>
<feature type="transmembrane region" description="Helical" evidence="6">
    <location>
        <begin position="80"/>
        <end position="98"/>
    </location>
</feature>
<feature type="transmembrane region" description="Helical" evidence="6">
    <location>
        <begin position="231"/>
        <end position="254"/>
    </location>
</feature>
<feature type="transmembrane region" description="Helical" evidence="6">
    <location>
        <begin position="354"/>
        <end position="377"/>
    </location>
</feature>
<feature type="transmembrane region" description="Helical" evidence="6">
    <location>
        <begin position="383"/>
        <end position="403"/>
    </location>
</feature>
<gene>
    <name evidence="8" type="ORF">HF855_11390</name>
</gene>
<keyword evidence="4 6" id="KW-1133">Transmembrane helix</keyword>
<keyword evidence="2" id="KW-0813">Transport</keyword>
<dbReference type="GO" id="GO:0005886">
    <property type="term" value="C:plasma membrane"/>
    <property type="evidence" value="ECO:0007669"/>
    <property type="project" value="UniProtKB-SubCell"/>
</dbReference>
<feature type="transmembrane region" description="Helical" evidence="6">
    <location>
        <begin position="266"/>
        <end position="284"/>
    </location>
</feature>
<feature type="transmembrane region" description="Helical" evidence="6">
    <location>
        <begin position="12"/>
        <end position="36"/>
    </location>
</feature>
<evidence type="ECO:0000256" key="6">
    <source>
        <dbReference type="SAM" id="Phobius"/>
    </source>
</evidence>
<dbReference type="InterPro" id="IPR011701">
    <property type="entry name" value="MFS"/>
</dbReference>
<dbReference type="PRINTS" id="PR01035">
    <property type="entry name" value="TCRTETA"/>
</dbReference>
<evidence type="ECO:0000256" key="1">
    <source>
        <dbReference type="ARBA" id="ARBA00004651"/>
    </source>
</evidence>
<feature type="transmembrane region" description="Helical" evidence="6">
    <location>
        <begin position="137"/>
        <end position="158"/>
    </location>
</feature>
<dbReference type="PANTHER" id="PTHR11360">
    <property type="entry name" value="MONOCARBOXYLATE TRANSPORTER"/>
    <property type="match status" value="1"/>
</dbReference>
<dbReference type="EMBL" id="JABAFX010000032">
    <property type="protein sequence ID" value="NME57993.1"/>
    <property type="molecule type" value="Genomic_DNA"/>
</dbReference>
<name>A0A848CRH3_9FIRM</name>
<dbReference type="InterPro" id="IPR050327">
    <property type="entry name" value="Proton-linked_MCT"/>
</dbReference>
<organism evidence="8 9">
    <name type="scientific">Dorea formicigenerans</name>
    <dbReference type="NCBI Taxonomy" id="39486"/>
    <lineage>
        <taxon>Bacteria</taxon>
        <taxon>Bacillati</taxon>
        <taxon>Bacillota</taxon>
        <taxon>Clostridia</taxon>
        <taxon>Lachnospirales</taxon>
        <taxon>Lachnospiraceae</taxon>
        <taxon>Dorea</taxon>
    </lineage>
</organism>
<feature type="transmembrane region" description="Helical" evidence="6">
    <location>
        <begin position="104"/>
        <end position="125"/>
    </location>
</feature>
<dbReference type="InterPro" id="IPR020846">
    <property type="entry name" value="MFS_dom"/>
</dbReference>
<dbReference type="AlphaFoldDB" id="A0A848CRH3"/>
<dbReference type="Pfam" id="PF07690">
    <property type="entry name" value="MFS_1"/>
    <property type="match status" value="1"/>
</dbReference>
<reference evidence="8 9" key="1">
    <citation type="submission" date="2020-04" db="EMBL/GenBank/DDBJ databases">
        <authorList>
            <person name="Hitch T.C.A."/>
            <person name="Wylensek D."/>
            <person name="Clavel T."/>
        </authorList>
    </citation>
    <scope>NUCLEOTIDE SEQUENCE [LARGE SCALE GENOMIC DNA]</scope>
    <source>
        <strain evidence="8 9">BSM-383-APC-5F</strain>
    </source>
</reference>
<dbReference type="InterPro" id="IPR001958">
    <property type="entry name" value="Tet-R_TetA/multi-R_MdtG-like"/>
</dbReference>
<dbReference type="Gene3D" id="1.20.1250.20">
    <property type="entry name" value="MFS general substrate transporter like domains"/>
    <property type="match status" value="2"/>
</dbReference>
<proteinExistence type="predicted"/>
<dbReference type="RefSeq" id="WP_168934078.1">
    <property type="nucleotide sequence ID" value="NZ_JABAFX010000032.1"/>
</dbReference>
<feature type="transmembrane region" description="Helical" evidence="6">
    <location>
        <begin position="296"/>
        <end position="314"/>
    </location>
</feature>